<gene>
    <name evidence="1" type="ORF">F1188_05705</name>
</gene>
<dbReference type="EMBL" id="VWPJ01000004">
    <property type="protein sequence ID" value="KAA5606373.1"/>
    <property type="molecule type" value="Genomic_DNA"/>
</dbReference>
<sequence>MKCGILIIGSLYWDEENGRTDWRKRRLDMSASIPVRAPIYYGRKSNSRGNTYTMTFRRNDPSGMAALVPCQQEIETIEDLKDEVEALWKAEAPNSRSGTIGSGWGCVGALLLLGSDEAREALAEAWKIHFRTCRTEGLSVVDADGNLDIVWPETENGAPADMDVILATATKPITVPPRAHSVADAWLSQSGGYERYFLENVRHGIRTFDDGEIWQRIEKRAPHWLTSEDYAQAIQALRAEAAGHE</sequence>
<dbReference type="RefSeq" id="WP_150061442.1">
    <property type="nucleotide sequence ID" value="NZ_JACHII010000006.1"/>
</dbReference>
<evidence type="ECO:0000313" key="2">
    <source>
        <dbReference type="Proteomes" id="UP000324065"/>
    </source>
</evidence>
<dbReference type="OrthoDB" id="8441320at2"/>
<name>A0A5M6IDQ5_9PROT</name>
<dbReference type="AlphaFoldDB" id="A0A5M6IDQ5"/>
<proteinExistence type="predicted"/>
<organism evidence="1 2">
    <name type="scientific">Roseospira marina</name>
    <dbReference type="NCBI Taxonomy" id="140057"/>
    <lineage>
        <taxon>Bacteria</taxon>
        <taxon>Pseudomonadati</taxon>
        <taxon>Pseudomonadota</taxon>
        <taxon>Alphaproteobacteria</taxon>
        <taxon>Rhodospirillales</taxon>
        <taxon>Rhodospirillaceae</taxon>
        <taxon>Roseospira</taxon>
    </lineage>
</organism>
<dbReference type="Proteomes" id="UP000324065">
    <property type="component" value="Unassembled WGS sequence"/>
</dbReference>
<comment type="caution">
    <text evidence="1">The sequence shown here is derived from an EMBL/GenBank/DDBJ whole genome shotgun (WGS) entry which is preliminary data.</text>
</comment>
<protein>
    <submittedName>
        <fullName evidence="1">Uncharacterized protein</fullName>
    </submittedName>
</protein>
<evidence type="ECO:0000313" key="1">
    <source>
        <dbReference type="EMBL" id="KAA5606373.1"/>
    </source>
</evidence>
<reference evidence="1 2" key="1">
    <citation type="submission" date="2019-09" db="EMBL/GenBank/DDBJ databases">
        <title>Genome sequence of Roseospira marina, one of the more divergent members of the non-sulfur purple photosynthetic bacterial family, the Rhodospirillaceae.</title>
        <authorList>
            <person name="Meyer T."/>
            <person name="Kyndt J."/>
        </authorList>
    </citation>
    <scope>NUCLEOTIDE SEQUENCE [LARGE SCALE GENOMIC DNA]</scope>
    <source>
        <strain evidence="1 2">DSM 15113</strain>
    </source>
</reference>
<accession>A0A5M6IDQ5</accession>
<keyword evidence="2" id="KW-1185">Reference proteome</keyword>